<accession>A0A3M6VKW4</accession>
<organism evidence="2 3">
    <name type="scientific">Peronospora effusa</name>
    <dbReference type="NCBI Taxonomy" id="542832"/>
    <lineage>
        <taxon>Eukaryota</taxon>
        <taxon>Sar</taxon>
        <taxon>Stramenopiles</taxon>
        <taxon>Oomycota</taxon>
        <taxon>Peronosporomycetes</taxon>
        <taxon>Peronosporales</taxon>
        <taxon>Peronosporaceae</taxon>
        <taxon>Peronospora</taxon>
    </lineage>
</organism>
<evidence type="ECO:0000313" key="3">
    <source>
        <dbReference type="Proteomes" id="UP000282087"/>
    </source>
</evidence>
<keyword evidence="3" id="KW-1185">Reference proteome</keyword>
<feature type="compositionally biased region" description="Basic and acidic residues" evidence="1">
    <location>
        <begin position="234"/>
        <end position="255"/>
    </location>
</feature>
<dbReference type="VEuPathDB" id="FungiDB:DD237_002240"/>
<proteinExistence type="predicted"/>
<evidence type="ECO:0000256" key="1">
    <source>
        <dbReference type="SAM" id="MobiDB-lite"/>
    </source>
</evidence>
<dbReference type="EMBL" id="QLLG01000191">
    <property type="protein sequence ID" value="RMX66711.1"/>
    <property type="molecule type" value="Genomic_DNA"/>
</dbReference>
<protein>
    <submittedName>
        <fullName evidence="2">Uncharacterized protein</fullName>
    </submittedName>
</protein>
<sequence>MHQKAGDELSKLTMKRSDKEVLSRLAAAKKVPAMKNAVDTVEKIVLLQNWIKNGHDKKVFNMLIADKVDVAALLADPLFQSWMELFKQIRVESPIPPLFKMLMGHFEERVLTQQLYAALNTEAAKETADILTSYQILYWHDHKNTYSNDRVFTLLGVKDEGVNMFESLKWNSWISFMKGQEGKSKFSEQALALPLLRKHFNDDFLVKLFDDAIKKKKKSAIYYKRSLNIMQKNDAVKKEREDHMRKESVEKEGPVTRKRLRNGGEAPAPTKRQRKDDGQ</sequence>
<dbReference type="Proteomes" id="UP000282087">
    <property type="component" value="Unassembled WGS sequence"/>
</dbReference>
<gene>
    <name evidence="2" type="ORF">DD238_004697</name>
</gene>
<dbReference type="AlphaFoldDB" id="A0A3M6VKW4"/>
<feature type="region of interest" description="Disordered" evidence="1">
    <location>
        <begin position="234"/>
        <end position="279"/>
    </location>
</feature>
<name>A0A3M6VKW4_9STRA</name>
<reference evidence="2 3" key="1">
    <citation type="submission" date="2018-06" db="EMBL/GenBank/DDBJ databases">
        <title>Comparative genomics of downy mildews reveals potential adaptations to biotrophy.</title>
        <authorList>
            <person name="Fletcher K."/>
            <person name="Klosterman S.J."/>
            <person name="Derevnina L."/>
            <person name="Martin F."/>
            <person name="Koike S."/>
            <person name="Reyes Chin-Wo S."/>
            <person name="Mou B."/>
            <person name="Michelmore R."/>
        </authorList>
    </citation>
    <scope>NUCLEOTIDE SEQUENCE [LARGE SCALE GENOMIC DNA]</scope>
    <source>
        <strain evidence="2 3">R14</strain>
    </source>
</reference>
<evidence type="ECO:0000313" key="2">
    <source>
        <dbReference type="EMBL" id="RMX66711.1"/>
    </source>
</evidence>
<comment type="caution">
    <text evidence="2">The sequence shown here is derived from an EMBL/GenBank/DDBJ whole genome shotgun (WGS) entry which is preliminary data.</text>
</comment>